<keyword evidence="6" id="KW-1185">Reference proteome</keyword>
<dbReference type="InterPro" id="IPR001034">
    <property type="entry name" value="DeoR_HTH"/>
</dbReference>
<feature type="domain" description="HTH deoR-type" evidence="4">
    <location>
        <begin position="4"/>
        <end position="69"/>
    </location>
</feature>
<dbReference type="InterPro" id="IPR013196">
    <property type="entry name" value="HTH_11"/>
</dbReference>
<comment type="caution">
    <text evidence="5">The sequence shown here is derived from an EMBL/GenBank/DDBJ whole genome shotgun (WGS) entry which is preliminary data.</text>
</comment>
<name>A0ABP9QNA6_9PSEU</name>
<evidence type="ECO:0000259" key="4">
    <source>
        <dbReference type="PROSITE" id="PS51000"/>
    </source>
</evidence>
<evidence type="ECO:0000256" key="1">
    <source>
        <dbReference type="ARBA" id="ARBA00023015"/>
    </source>
</evidence>
<gene>
    <name evidence="5" type="ORF">GCM10023321_53970</name>
</gene>
<reference evidence="6" key="1">
    <citation type="journal article" date="2019" name="Int. J. Syst. Evol. Microbiol.">
        <title>The Global Catalogue of Microorganisms (GCM) 10K type strain sequencing project: providing services to taxonomists for standard genome sequencing and annotation.</title>
        <authorList>
            <consortium name="The Broad Institute Genomics Platform"/>
            <consortium name="The Broad Institute Genome Sequencing Center for Infectious Disease"/>
            <person name="Wu L."/>
            <person name="Ma J."/>
        </authorList>
    </citation>
    <scope>NUCLEOTIDE SEQUENCE [LARGE SCALE GENOMIC DNA]</scope>
    <source>
        <strain evidence="6">JCM 18303</strain>
    </source>
</reference>
<evidence type="ECO:0000313" key="6">
    <source>
        <dbReference type="Proteomes" id="UP001428817"/>
    </source>
</evidence>
<dbReference type="EMBL" id="BAABJP010000030">
    <property type="protein sequence ID" value="GAA5164824.1"/>
    <property type="molecule type" value="Genomic_DNA"/>
</dbReference>
<dbReference type="Pfam" id="PF08279">
    <property type="entry name" value="HTH_11"/>
    <property type="match status" value="1"/>
</dbReference>
<dbReference type="PROSITE" id="PS52050">
    <property type="entry name" value="WYL"/>
    <property type="match status" value="1"/>
</dbReference>
<dbReference type="Proteomes" id="UP001428817">
    <property type="component" value="Unassembled WGS sequence"/>
</dbReference>
<dbReference type="PANTHER" id="PTHR34580:SF3">
    <property type="entry name" value="PROTEIN PAFB"/>
    <property type="match status" value="1"/>
</dbReference>
<dbReference type="SUPFAM" id="SSF46785">
    <property type="entry name" value="Winged helix' DNA-binding domain"/>
    <property type="match status" value="1"/>
</dbReference>
<dbReference type="InterPro" id="IPR051534">
    <property type="entry name" value="CBASS_pafABC_assoc_protein"/>
</dbReference>
<evidence type="ECO:0000313" key="5">
    <source>
        <dbReference type="EMBL" id="GAA5164824.1"/>
    </source>
</evidence>
<dbReference type="InterPro" id="IPR036390">
    <property type="entry name" value="WH_DNA-bd_sf"/>
</dbReference>
<dbReference type="InterPro" id="IPR018356">
    <property type="entry name" value="Tscrpt_reg_HTH_DeoR_CS"/>
</dbReference>
<dbReference type="Pfam" id="PF13280">
    <property type="entry name" value="WYL"/>
    <property type="match status" value="1"/>
</dbReference>
<accession>A0ABP9QNA6</accession>
<sequence length="340" mass="37265">MADVTERMLNLLSNLQTGRAFAGEELAGRLGVSPRTLRRDVERLRGYGYPVNTQPGPGGYYRLAAGRTMPPLVLDDDEALAALLGLAALAASGGAGWGRAPSSAPDGGASPAAEGGLDEAATRAYGKLDLFLPVRLRPRATAIRAGLETGRQAAPRVATDHLATLADAIAARDVVTFDYADARGKSSRRRVEPYRQIHQMLRWYLLAWDTDRADWRVFRVDRLTGPRRTGRRFDPRPLPAGSAVEYLRRGMNLGKQRVELEIRAAVGPVVDALKHQEAEITAVDDRLTRVVLWLDSWEWLVLNLAFLDADFALVGPPEFIRSCRAFAERVLTATAEMPLS</sequence>
<dbReference type="InterPro" id="IPR028349">
    <property type="entry name" value="PafC-like"/>
</dbReference>
<dbReference type="InterPro" id="IPR036388">
    <property type="entry name" value="WH-like_DNA-bd_sf"/>
</dbReference>
<dbReference type="PROSITE" id="PS00894">
    <property type="entry name" value="HTH_DEOR_1"/>
    <property type="match status" value="1"/>
</dbReference>
<dbReference type="RefSeq" id="WP_185062483.1">
    <property type="nucleotide sequence ID" value="NZ_BAABJP010000030.1"/>
</dbReference>
<organism evidence="5 6">
    <name type="scientific">Pseudonocardia eucalypti</name>
    <dbReference type="NCBI Taxonomy" id="648755"/>
    <lineage>
        <taxon>Bacteria</taxon>
        <taxon>Bacillati</taxon>
        <taxon>Actinomycetota</taxon>
        <taxon>Actinomycetes</taxon>
        <taxon>Pseudonocardiales</taxon>
        <taxon>Pseudonocardiaceae</taxon>
        <taxon>Pseudonocardia</taxon>
    </lineage>
</organism>
<dbReference type="PANTHER" id="PTHR34580">
    <property type="match status" value="1"/>
</dbReference>
<dbReference type="PROSITE" id="PS51000">
    <property type="entry name" value="HTH_DEOR_2"/>
    <property type="match status" value="1"/>
</dbReference>
<protein>
    <submittedName>
        <fullName evidence="5">WYL domain-containing protein</fullName>
    </submittedName>
</protein>
<proteinExistence type="predicted"/>
<dbReference type="Gene3D" id="1.10.10.10">
    <property type="entry name" value="Winged helix-like DNA-binding domain superfamily/Winged helix DNA-binding domain"/>
    <property type="match status" value="1"/>
</dbReference>
<keyword evidence="2" id="KW-0238">DNA-binding</keyword>
<keyword evidence="1" id="KW-0805">Transcription regulation</keyword>
<evidence type="ECO:0000256" key="2">
    <source>
        <dbReference type="ARBA" id="ARBA00023125"/>
    </source>
</evidence>
<evidence type="ECO:0000256" key="3">
    <source>
        <dbReference type="ARBA" id="ARBA00023163"/>
    </source>
</evidence>
<dbReference type="InterPro" id="IPR026881">
    <property type="entry name" value="WYL_dom"/>
</dbReference>
<dbReference type="PIRSF" id="PIRSF016838">
    <property type="entry name" value="PafC"/>
    <property type="match status" value="1"/>
</dbReference>
<keyword evidence="3" id="KW-0804">Transcription</keyword>